<dbReference type="EMBL" id="NSLI01000007">
    <property type="protein sequence ID" value="PAX06390.1"/>
    <property type="molecule type" value="Genomic_DNA"/>
</dbReference>
<sequence>MKIEDVVDHLRGEMRRALAQTLKTVAPEVQVDDGQLFREFRRNVSRRCSTWETVPDHCVDKD</sequence>
<dbReference type="Proteomes" id="UP000218151">
    <property type="component" value="Unassembled WGS sequence"/>
</dbReference>
<evidence type="ECO:0000313" key="1">
    <source>
        <dbReference type="EMBL" id="PAX06390.1"/>
    </source>
</evidence>
<reference evidence="2" key="1">
    <citation type="submission" date="2017-09" db="EMBL/GenBank/DDBJ databases">
        <authorList>
            <person name="Feng G."/>
            <person name="Zhu H."/>
        </authorList>
    </citation>
    <scope>NUCLEOTIDE SEQUENCE [LARGE SCALE GENOMIC DNA]</scope>
    <source>
        <strain evidence="2">1PNM-20</strain>
    </source>
</reference>
<keyword evidence="2" id="KW-1185">Reference proteome</keyword>
<accession>A0A2A2SB28</accession>
<gene>
    <name evidence="1" type="ORF">CKY28_17465</name>
</gene>
<name>A0A2A2SB28_9SPHN</name>
<organism evidence="1 2">
    <name type="scientific">Sphingomonas lenta</name>
    <dbReference type="NCBI Taxonomy" id="1141887"/>
    <lineage>
        <taxon>Bacteria</taxon>
        <taxon>Pseudomonadati</taxon>
        <taxon>Pseudomonadota</taxon>
        <taxon>Alphaproteobacteria</taxon>
        <taxon>Sphingomonadales</taxon>
        <taxon>Sphingomonadaceae</taxon>
        <taxon>Sphingomonas</taxon>
    </lineage>
</organism>
<comment type="caution">
    <text evidence="1">The sequence shown here is derived from an EMBL/GenBank/DDBJ whole genome shotgun (WGS) entry which is preliminary data.</text>
</comment>
<proteinExistence type="predicted"/>
<dbReference type="AlphaFoldDB" id="A0A2A2SB28"/>
<evidence type="ECO:0000313" key="2">
    <source>
        <dbReference type="Proteomes" id="UP000218151"/>
    </source>
</evidence>
<protein>
    <submittedName>
        <fullName evidence="1">Uncharacterized protein</fullName>
    </submittedName>
</protein>